<dbReference type="InterPro" id="IPR003343">
    <property type="entry name" value="Big_2"/>
</dbReference>
<sequence precursor="true">MFNRTIRFCCSCWLLFAICVSFASDVPAEQPNVVLILIDDLSHYGVTAYGADRISEENGKFTNQRFETPKIDRLAQTGLRCDNAFAYPLCEPTRIALMSGQYNSRNFLQCKAQHASEITFGDTFSAAGYATGIFGKWKQTRGTKLVHAKDYIFEFGWDEFCCFDVVGESQRYINPSLVINGEIHNYVGREDIDPQTGRRWYGPDICNRHALQFIDKHKDEPFFLYYPMLLVHDEHKPTPDTQPHSLFDQFDETKHNKDGHSGDDKRFFPDMLAYMDKLIGKVVDKLDQHGLRDDTIIVVMGDNGTKEPFIHHLPDGTSYPGGKGGNVDNGLHVPLILNCPGKITGGKENDFRSYDGLVDVTDIYPTMCEAVGIELQTPQNIDGISFWPQVLGESGEPRKNIYTWYNGNKPASDTSTVLRYAFNKDFKRYAPHANFPNGRFFDLRTDRLELADEFDHTVRVAWAHYHRSGLDPENLDAEQRAAYESLGATIKQHEYVPVSGLLITNDNTTLSKGTSIGLNCLITPSHATRQNLIWESSDPSIASVNKFGVVSAKEVGSASITVYSWDDATPLAAGKKSTFSRDGIHYTLKFEVVP</sequence>
<evidence type="ECO:0000313" key="5">
    <source>
        <dbReference type="EMBL" id="TWT54936.1"/>
    </source>
</evidence>
<feature type="domain" description="BIG2" evidence="4">
    <location>
        <begin position="497"/>
        <end position="576"/>
    </location>
</feature>
<name>A0A5C5WW60_9BACT</name>
<dbReference type="EC" id="3.2.1.83" evidence="5"/>
<dbReference type="RefSeq" id="WP_146514894.1">
    <property type="nucleotide sequence ID" value="NZ_SJPI01000001.1"/>
</dbReference>
<dbReference type="Gene3D" id="3.40.720.10">
    <property type="entry name" value="Alkaline Phosphatase, subunit A"/>
    <property type="match status" value="1"/>
</dbReference>
<evidence type="ECO:0000256" key="1">
    <source>
        <dbReference type="ARBA" id="ARBA00008779"/>
    </source>
</evidence>
<dbReference type="SUPFAM" id="SSF49373">
    <property type="entry name" value="Invasin/intimin cell-adhesion fragments"/>
    <property type="match status" value="1"/>
</dbReference>
<comment type="caution">
    <text evidence="5">The sequence shown here is derived from an EMBL/GenBank/DDBJ whole genome shotgun (WGS) entry which is preliminary data.</text>
</comment>
<dbReference type="SUPFAM" id="SSF53649">
    <property type="entry name" value="Alkaline phosphatase-like"/>
    <property type="match status" value="1"/>
</dbReference>
<dbReference type="Proteomes" id="UP000316598">
    <property type="component" value="Unassembled WGS sequence"/>
</dbReference>
<dbReference type="PANTHER" id="PTHR42693:SF53">
    <property type="entry name" value="ENDO-4-O-SULFATASE"/>
    <property type="match status" value="1"/>
</dbReference>
<dbReference type="SMART" id="SM00635">
    <property type="entry name" value="BID_2"/>
    <property type="match status" value="1"/>
</dbReference>
<keyword evidence="3" id="KW-0732">Signal</keyword>
<comment type="similarity">
    <text evidence="1">Belongs to the sulfatase family.</text>
</comment>
<dbReference type="InterPro" id="IPR000917">
    <property type="entry name" value="Sulfatase_N"/>
</dbReference>
<keyword evidence="2 5" id="KW-0378">Hydrolase</keyword>
<dbReference type="GO" id="GO:0033918">
    <property type="term" value="F:kappa-carrageenase activity"/>
    <property type="evidence" value="ECO:0007669"/>
    <property type="project" value="UniProtKB-EC"/>
</dbReference>
<dbReference type="GO" id="GO:0004065">
    <property type="term" value="F:arylsulfatase activity"/>
    <property type="evidence" value="ECO:0007669"/>
    <property type="project" value="TreeGrafter"/>
</dbReference>
<dbReference type="EMBL" id="SJPI01000001">
    <property type="protein sequence ID" value="TWT54936.1"/>
    <property type="molecule type" value="Genomic_DNA"/>
</dbReference>
<evidence type="ECO:0000256" key="3">
    <source>
        <dbReference type="SAM" id="SignalP"/>
    </source>
</evidence>
<feature type="chain" id="PRO_5022877200" evidence="3">
    <location>
        <begin position="24"/>
        <end position="594"/>
    </location>
</feature>
<dbReference type="InterPro" id="IPR050738">
    <property type="entry name" value="Sulfatase"/>
</dbReference>
<keyword evidence="6" id="KW-1185">Reference proteome</keyword>
<feature type="signal peptide" evidence="3">
    <location>
        <begin position="1"/>
        <end position="23"/>
    </location>
</feature>
<dbReference type="Pfam" id="PF00884">
    <property type="entry name" value="Sulfatase"/>
    <property type="match status" value="1"/>
</dbReference>
<keyword evidence="5" id="KW-0326">Glycosidase</keyword>
<dbReference type="InterPro" id="IPR017850">
    <property type="entry name" value="Alkaline_phosphatase_core_sf"/>
</dbReference>
<proteinExistence type="inferred from homology"/>
<dbReference type="InterPro" id="IPR008964">
    <property type="entry name" value="Invasin/intimin_cell_adhesion"/>
</dbReference>
<dbReference type="AlphaFoldDB" id="A0A5C5WW60"/>
<evidence type="ECO:0000256" key="2">
    <source>
        <dbReference type="ARBA" id="ARBA00022801"/>
    </source>
</evidence>
<dbReference type="CDD" id="cd16151">
    <property type="entry name" value="sulfatase_like"/>
    <property type="match status" value="1"/>
</dbReference>
<dbReference type="Gene3D" id="2.60.40.1080">
    <property type="match status" value="1"/>
</dbReference>
<evidence type="ECO:0000259" key="4">
    <source>
        <dbReference type="SMART" id="SM00635"/>
    </source>
</evidence>
<gene>
    <name evidence="5" type="primary">cgkA_1</name>
    <name evidence="5" type="ORF">Pla22_25900</name>
</gene>
<protein>
    <submittedName>
        <fullName evidence="5">Kappa-carrageenase</fullName>
        <ecNumber evidence="5">3.2.1.83</ecNumber>
    </submittedName>
</protein>
<organism evidence="5 6">
    <name type="scientific">Rubripirellula amarantea</name>
    <dbReference type="NCBI Taxonomy" id="2527999"/>
    <lineage>
        <taxon>Bacteria</taxon>
        <taxon>Pseudomonadati</taxon>
        <taxon>Planctomycetota</taxon>
        <taxon>Planctomycetia</taxon>
        <taxon>Pirellulales</taxon>
        <taxon>Pirellulaceae</taxon>
        <taxon>Rubripirellula</taxon>
    </lineage>
</organism>
<accession>A0A5C5WW60</accession>
<dbReference type="Pfam" id="PF02368">
    <property type="entry name" value="Big_2"/>
    <property type="match status" value="1"/>
</dbReference>
<reference evidence="5 6" key="1">
    <citation type="submission" date="2019-02" db="EMBL/GenBank/DDBJ databases">
        <title>Deep-cultivation of Planctomycetes and their phenomic and genomic characterization uncovers novel biology.</title>
        <authorList>
            <person name="Wiegand S."/>
            <person name="Jogler M."/>
            <person name="Boedeker C."/>
            <person name="Pinto D."/>
            <person name="Vollmers J."/>
            <person name="Rivas-Marin E."/>
            <person name="Kohn T."/>
            <person name="Peeters S.H."/>
            <person name="Heuer A."/>
            <person name="Rast P."/>
            <person name="Oberbeckmann S."/>
            <person name="Bunk B."/>
            <person name="Jeske O."/>
            <person name="Meyerdierks A."/>
            <person name="Storesund J.E."/>
            <person name="Kallscheuer N."/>
            <person name="Luecker S."/>
            <person name="Lage O.M."/>
            <person name="Pohl T."/>
            <person name="Merkel B.J."/>
            <person name="Hornburger P."/>
            <person name="Mueller R.-W."/>
            <person name="Bruemmer F."/>
            <person name="Labrenz M."/>
            <person name="Spormann A.M."/>
            <person name="Op Den Camp H."/>
            <person name="Overmann J."/>
            <person name="Amann R."/>
            <person name="Jetten M.S.M."/>
            <person name="Mascher T."/>
            <person name="Medema M.H."/>
            <person name="Devos D.P."/>
            <person name="Kaster A.-K."/>
            <person name="Ovreas L."/>
            <person name="Rohde M."/>
            <person name="Galperin M.Y."/>
            <person name="Jogler C."/>
        </authorList>
    </citation>
    <scope>NUCLEOTIDE SEQUENCE [LARGE SCALE GENOMIC DNA]</scope>
    <source>
        <strain evidence="5 6">Pla22</strain>
    </source>
</reference>
<dbReference type="OrthoDB" id="9803751at2"/>
<dbReference type="PANTHER" id="PTHR42693">
    <property type="entry name" value="ARYLSULFATASE FAMILY MEMBER"/>
    <property type="match status" value="1"/>
</dbReference>
<evidence type="ECO:0000313" key="6">
    <source>
        <dbReference type="Proteomes" id="UP000316598"/>
    </source>
</evidence>